<dbReference type="InterPro" id="IPR004682">
    <property type="entry name" value="TRAP_DctP"/>
</dbReference>
<sequence>MKLKKITVVLLAIAVAAAFTACGGSGSSSGSSDKVTLHFANTLSTSNAWNRAAKDLKKDLDEKSDGKIELVIDAGGVHGTDKEQAETCASGDLAMCIGSTVGLDAYVTEMGWINMPYVLHTMDDVEKYVFDEDGWMGKEMTKEAAKYDIKVLGYTSNDFRWLSNSKHPIKSKDDIKGMKIRVPESPMYLTFFKNLGATPTSIPFTDLASALQQKTVDGQDNGPQISVPNDLQSFQKYWTKTNHAYAPAVVYISQKVWDSLSEDQQKILSECVDDYLDEVKEKVASDYKGFEKTMKEDGCQVIENTDTLDKQMRAAAEKTWQTKSVTKNFNQDAVNRILEDAGLK</sequence>
<organism evidence="6 7">
    <name type="scientific">Hornefia porci</name>
    <dbReference type="NCBI Taxonomy" id="2652292"/>
    <lineage>
        <taxon>Bacteria</taxon>
        <taxon>Bacillati</taxon>
        <taxon>Bacillota</taxon>
        <taxon>Clostridia</taxon>
        <taxon>Peptostreptococcales</taxon>
        <taxon>Anaerovoracaceae</taxon>
        <taxon>Hornefia</taxon>
    </lineage>
</organism>
<feature type="signal peptide" evidence="5">
    <location>
        <begin position="1"/>
        <end position="20"/>
    </location>
</feature>
<feature type="chain" id="PRO_5039289509" evidence="5">
    <location>
        <begin position="21"/>
        <end position="344"/>
    </location>
</feature>
<accession>A0A1Q9JIJ4</accession>
<evidence type="ECO:0000313" key="7">
    <source>
        <dbReference type="Proteomes" id="UP000187404"/>
    </source>
</evidence>
<comment type="caution">
    <text evidence="6">The sequence shown here is derived from an EMBL/GenBank/DDBJ whole genome shotgun (WGS) entry which is preliminary data.</text>
</comment>
<dbReference type="RefSeq" id="WP_075713110.1">
    <property type="nucleotide sequence ID" value="NZ_MJIE01000001.1"/>
</dbReference>
<dbReference type="Pfam" id="PF03480">
    <property type="entry name" value="DctP"/>
    <property type="match status" value="1"/>
</dbReference>
<name>A0A1Q9JIJ4_9FIRM</name>
<keyword evidence="4 5" id="KW-0732">Signal</keyword>
<comment type="subcellular location">
    <subcellularLocation>
        <location evidence="1">Cell envelope</location>
    </subcellularLocation>
</comment>
<dbReference type="PROSITE" id="PS51257">
    <property type="entry name" value="PROKAR_LIPOPROTEIN"/>
    <property type="match status" value="1"/>
</dbReference>
<evidence type="ECO:0000256" key="4">
    <source>
        <dbReference type="ARBA" id="ARBA00022729"/>
    </source>
</evidence>
<dbReference type="PANTHER" id="PTHR33376:SF4">
    <property type="entry name" value="SIALIC ACID-BINDING PERIPLASMIC PROTEIN SIAP"/>
    <property type="match status" value="1"/>
</dbReference>
<dbReference type="InterPro" id="IPR038404">
    <property type="entry name" value="TRAP_DctP_sf"/>
</dbReference>
<dbReference type="EMBL" id="MJIE01000001">
    <property type="protein sequence ID" value="OLR55961.1"/>
    <property type="molecule type" value="Genomic_DNA"/>
</dbReference>
<comment type="similarity">
    <text evidence="2">Belongs to the bacterial solute-binding protein 7 family.</text>
</comment>
<dbReference type="AlphaFoldDB" id="A0A1Q9JIJ4"/>
<dbReference type="PIRSF" id="PIRSF006470">
    <property type="entry name" value="DctB"/>
    <property type="match status" value="1"/>
</dbReference>
<reference evidence="6 7" key="1">
    <citation type="journal article" date="2016" name="Appl. Environ. Microbiol.">
        <title>Function and Phylogeny of Bacterial Butyryl Coenzyme A:Acetate Transferases and Their Diversity in the Proximal Colon of Swine.</title>
        <authorList>
            <person name="Trachsel J."/>
            <person name="Bayles D.O."/>
            <person name="Looft T."/>
            <person name="Levine U.Y."/>
            <person name="Allen H.K."/>
        </authorList>
    </citation>
    <scope>NUCLEOTIDE SEQUENCE [LARGE SCALE GENOMIC DNA]</scope>
    <source>
        <strain evidence="6 7">68-3-10</strain>
    </source>
</reference>
<protein>
    <submittedName>
        <fullName evidence="6">Uncharacterized protein</fullName>
    </submittedName>
</protein>
<dbReference type="GO" id="GO:0055085">
    <property type="term" value="P:transmembrane transport"/>
    <property type="evidence" value="ECO:0007669"/>
    <property type="project" value="InterPro"/>
</dbReference>
<keyword evidence="3" id="KW-0813">Transport</keyword>
<dbReference type="PANTHER" id="PTHR33376">
    <property type="match status" value="1"/>
</dbReference>
<evidence type="ECO:0000256" key="5">
    <source>
        <dbReference type="SAM" id="SignalP"/>
    </source>
</evidence>
<dbReference type="CDD" id="cd13603">
    <property type="entry name" value="PBP2_TRAP_Siap_TeaA_like"/>
    <property type="match status" value="1"/>
</dbReference>
<dbReference type="InterPro" id="IPR018389">
    <property type="entry name" value="DctP_fam"/>
</dbReference>
<dbReference type="GO" id="GO:0030288">
    <property type="term" value="C:outer membrane-bounded periplasmic space"/>
    <property type="evidence" value="ECO:0007669"/>
    <property type="project" value="InterPro"/>
</dbReference>
<dbReference type="Gene3D" id="3.40.190.170">
    <property type="entry name" value="Bacterial extracellular solute-binding protein, family 7"/>
    <property type="match status" value="1"/>
</dbReference>
<evidence type="ECO:0000313" key="6">
    <source>
        <dbReference type="EMBL" id="OLR55961.1"/>
    </source>
</evidence>
<keyword evidence="7" id="KW-1185">Reference proteome</keyword>
<dbReference type="STRING" id="1261640.BHK98_07755"/>
<dbReference type="Proteomes" id="UP000187404">
    <property type="component" value="Unassembled WGS sequence"/>
</dbReference>
<dbReference type="NCBIfam" id="NF037995">
    <property type="entry name" value="TRAP_S1"/>
    <property type="match status" value="1"/>
</dbReference>
<evidence type="ECO:0000256" key="1">
    <source>
        <dbReference type="ARBA" id="ARBA00004196"/>
    </source>
</evidence>
<evidence type="ECO:0000256" key="2">
    <source>
        <dbReference type="ARBA" id="ARBA00009023"/>
    </source>
</evidence>
<dbReference type="OrthoDB" id="9815946at2"/>
<gene>
    <name evidence="6" type="ORF">BHK98_07755</name>
</gene>
<proteinExistence type="inferred from homology"/>
<evidence type="ECO:0000256" key="3">
    <source>
        <dbReference type="ARBA" id="ARBA00022448"/>
    </source>
</evidence>